<accession>A0A5J9VW46</accession>
<organism evidence="1 2">
    <name type="scientific">Eragrostis curvula</name>
    <name type="common">weeping love grass</name>
    <dbReference type="NCBI Taxonomy" id="38414"/>
    <lineage>
        <taxon>Eukaryota</taxon>
        <taxon>Viridiplantae</taxon>
        <taxon>Streptophyta</taxon>
        <taxon>Embryophyta</taxon>
        <taxon>Tracheophyta</taxon>
        <taxon>Spermatophyta</taxon>
        <taxon>Magnoliopsida</taxon>
        <taxon>Liliopsida</taxon>
        <taxon>Poales</taxon>
        <taxon>Poaceae</taxon>
        <taxon>PACMAD clade</taxon>
        <taxon>Chloridoideae</taxon>
        <taxon>Eragrostideae</taxon>
        <taxon>Eragrostidinae</taxon>
        <taxon>Eragrostis</taxon>
    </lineage>
</organism>
<dbReference type="Proteomes" id="UP000324897">
    <property type="component" value="Chromosome 4"/>
</dbReference>
<reference evidence="1 2" key="1">
    <citation type="journal article" date="2019" name="Sci. Rep.">
        <title>A high-quality genome of Eragrostis curvula grass provides insights into Poaceae evolution and supports new strategies to enhance forage quality.</title>
        <authorList>
            <person name="Carballo J."/>
            <person name="Santos B.A.C.M."/>
            <person name="Zappacosta D."/>
            <person name="Garbus I."/>
            <person name="Selva J.P."/>
            <person name="Gallo C.A."/>
            <person name="Diaz A."/>
            <person name="Albertini E."/>
            <person name="Caccamo M."/>
            <person name="Echenique V."/>
        </authorList>
    </citation>
    <scope>NUCLEOTIDE SEQUENCE [LARGE SCALE GENOMIC DNA]</scope>
    <source>
        <strain evidence="2">cv. Victoria</strain>
        <tissue evidence="1">Leaf</tissue>
    </source>
</reference>
<proteinExistence type="predicted"/>
<comment type="caution">
    <text evidence="1">The sequence shown here is derived from an EMBL/GenBank/DDBJ whole genome shotgun (WGS) entry which is preliminary data.</text>
</comment>
<keyword evidence="2" id="KW-1185">Reference proteome</keyword>
<gene>
    <name evidence="1" type="ORF">EJB05_13265</name>
</gene>
<name>A0A5J9VW46_9POAL</name>
<evidence type="ECO:0000313" key="1">
    <source>
        <dbReference type="EMBL" id="TVU39825.1"/>
    </source>
</evidence>
<sequence>MQRCATQLPLSLSRLHEPTGSMCEVSERMYTTYRKNLQERSASGANGVHQNFHWHAHTFTHQDD</sequence>
<protein>
    <submittedName>
        <fullName evidence="1">Uncharacterized protein</fullName>
    </submittedName>
</protein>
<evidence type="ECO:0000313" key="2">
    <source>
        <dbReference type="Proteomes" id="UP000324897"/>
    </source>
</evidence>
<dbReference type="AlphaFoldDB" id="A0A5J9VW46"/>
<dbReference type="Gramene" id="TVU39825">
    <property type="protein sequence ID" value="TVU39825"/>
    <property type="gene ID" value="EJB05_13265"/>
</dbReference>
<dbReference type="EMBL" id="RWGY01000007">
    <property type="protein sequence ID" value="TVU39825.1"/>
    <property type="molecule type" value="Genomic_DNA"/>
</dbReference>